<dbReference type="InterPro" id="IPR036485">
    <property type="entry name" value="Glu_synth_asu_C_sf"/>
</dbReference>
<comment type="catalytic activity">
    <reaction evidence="3">
        <text>N-formylmethanofuran + 2 oxidized [2Fe-2S]-[ferredoxin] + H2O = methanofuran + 2 reduced [2Fe-2S]-[ferredoxin] + CO2 + H(+)</text>
        <dbReference type="Rhea" id="RHEA:19841"/>
        <dbReference type="Rhea" id="RHEA-COMP:10000"/>
        <dbReference type="Rhea" id="RHEA-COMP:10001"/>
        <dbReference type="ChEBI" id="CHEBI:15377"/>
        <dbReference type="ChEBI" id="CHEBI:15378"/>
        <dbReference type="ChEBI" id="CHEBI:16526"/>
        <dbReference type="ChEBI" id="CHEBI:33737"/>
        <dbReference type="ChEBI" id="CHEBI:33738"/>
        <dbReference type="ChEBI" id="CHEBI:57727"/>
        <dbReference type="ChEBI" id="CHEBI:58151"/>
        <dbReference type="EC" id="1.2.7.12"/>
    </reaction>
</comment>
<reference evidence="4 5" key="1">
    <citation type="submission" date="2021-05" db="EMBL/GenBank/DDBJ databases">
        <title>A novel Methanospirillum isolate from a pyrite-forming mixed culture.</title>
        <authorList>
            <person name="Bunk B."/>
            <person name="Sproer C."/>
            <person name="Spring S."/>
            <person name="Pester M."/>
        </authorList>
    </citation>
    <scope>NUCLEOTIDE SEQUENCE [LARGE SCALE GENOMIC DNA]</scope>
    <source>
        <strain evidence="4 5">J.3.6.1-F.2.7.3</strain>
    </source>
</reference>
<organism evidence="4 5">
    <name type="scientific">Methanospirillum purgamenti</name>
    <dbReference type="NCBI Taxonomy" id="2834276"/>
    <lineage>
        <taxon>Archaea</taxon>
        <taxon>Methanobacteriati</taxon>
        <taxon>Methanobacteriota</taxon>
        <taxon>Stenosarchaea group</taxon>
        <taxon>Methanomicrobia</taxon>
        <taxon>Methanomicrobiales</taxon>
        <taxon>Methanospirillaceae</taxon>
        <taxon>Methanospirillum</taxon>
    </lineage>
</organism>
<dbReference type="SUPFAM" id="SSF69336">
    <property type="entry name" value="Alpha subunit of glutamate synthase, C-terminal domain"/>
    <property type="match status" value="1"/>
</dbReference>
<dbReference type="EC" id="1.2.7.12" evidence="2"/>
<dbReference type="AlphaFoldDB" id="A0A8E7EI92"/>
<dbReference type="NCBIfam" id="TIGR03122">
    <property type="entry name" value="one_C_dehyd_C"/>
    <property type="match status" value="1"/>
</dbReference>
<dbReference type="RefSeq" id="WP_214420657.1">
    <property type="nucleotide sequence ID" value="NZ_CP075546.1"/>
</dbReference>
<gene>
    <name evidence="4" type="ORF">KHC33_05095</name>
</gene>
<dbReference type="GO" id="GO:0018493">
    <property type="term" value="F:formylmethanofuran dehydrogenase activity"/>
    <property type="evidence" value="ECO:0007669"/>
    <property type="project" value="UniProtKB-EC"/>
</dbReference>
<protein>
    <recommendedName>
        <fullName evidence="2">formylmethanofuran dehydrogenase</fullName>
        <ecNumber evidence="2">1.2.7.12</ecNumber>
    </recommendedName>
</protein>
<evidence type="ECO:0000313" key="4">
    <source>
        <dbReference type="EMBL" id="QVV89877.1"/>
    </source>
</evidence>
<dbReference type="PANTHER" id="PTHR39673:SF5">
    <property type="entry name" value="TUNGSTEN-CONTAINING FORMYLMETHANOFURAN DEHYDROGENASE 2 SUBUNIT C"/>
    <property type="match status" value="1"/>
</dbReference>
<dbReference type="EMBL" id="CP075546">
    <property type="protein sequence ID" value="QVV89877.1"/>
    <property type="molecule type" value="Genomic_DNA"/>
</dbReference>
<accession>A0A8E7EI92</accession>
<dbReference type="PANTHER" id="PTHR39673">
    <property type="entry name" value="TUNGSTEN FORMYLMETHANOFURAN DEHYDROGENASE, SUBUNIT C (FWDC)"/>
    <property type="match status" value="1"/>
</dbReference>
<keyword evidence="5" id="KW-1185">Reference proteome</keyword>
<dbReference type="Proteomes" id="UP000680656">
    <property type="component" value="Chromosome"/>
</dbReference>
<evidence type="ECO:0000313" key="5">
    <source>
        <dbReference type="Proteomes" id="UP000680656"/>
    </source>
</evidence>
<dbReference type="GO" id="GO:0046914">
    <property type="term" value="F:transition metal ion binding"/>
    <property type="evidence" value="ECO:0007669"/>
    <property type="project" value="InterPro"/>
</dbReference>
<sequence>MKIATITLKTAPTLYLEADCITPDSFAGKSKDEILALPVYEGRECYKLGDYFEIAGEIGETPEETKIVVNGDCSKVKYIGAKMSAGEVIVNSSTDMYTGAWMRGGKLTIKGNVDSFSGLGMENGEFIVEGDGMNYIGASYRGDWRGMQGGVLRVKGNVGSDIGTFMNGGTLIVEGNADVHIGTHQEGGTIIVKGDVNRRVGGQMVKGTIYVFGNMNYMMPGFKYNQDVELEVDGYKGTFAEYIGDLGERHSKSKGQVVYGKLYRKK</sequence>
<dbReference type="UniPathway" id="UPA00640">
    <property type="reaction ID" value="UER00692"/>
</dbReference>
<evidence type="ECO:0000256" key="3">
    <source>
        <dbReference type="ARBA" id="ARBA00048228"/>
    </source>
</evidence>
<dbReference type="GeneID" id="65096537"/>
<dbReference type="Gene3D" id="2.160.20.60">
    <property type="entry name" value="Glutamate synthase, alpha subunit, C-terminal domain"/>
    <property type="match status" value="1"/>
</dbReference>
<comment type="pathway">
    <text evidence="1">One-carbon metabolism; methanogenesis from CO(2); 5,10-methenyl-5,6,7,8-tetrahydromethanopterin from CO(2): step 1/3.</text>
</comment>
<dbReference type="GO" id="GO:0019386">
    <property type="term" value="P:methanogenesis, from carbon dioxide"/>
    <property type="evidence" value="ECO:0007669"/>
    <property type="project" value="UniProtKB-UniPathway"/>
</dbReference>
<dbReference type="InterPro" id="IPR017550">
    <property type="entry name" value="Formylmethanofuran_DH_suC"/>
</dbReference>
<evidence type="ECO:0000256" key="2">
    <source>
        <dbReference type="ARBA" id="ARBA00012692"/>
    </source>
</evidence>
<proteinExistence type="predicted"/>
<name>A0A8E7EI92_9EURY</name>
<evidence type="ECO:0000256" key="1">
    <source>
        <dbReference type="ARBA" id="ARBA00004830"/>
    </source>
</evidence>
<dbReference type="KEGG" id="mrtj:KHC33_05095"/>